<reference evidence="1" key="1">
    <citation type="journal article" date="2013" name="Environ. Microbiol.">
        <title>Microbiota from the distal guts of lean and obese adolescents exhibit partial functional redundancy besides clear differences in community structure.</title>
        <authorList>
            <person name="Ferrer M."/>
            <person name="Ruiz A."/>
            <person name="Lanza F."/>
            <person name="Haange S.B."/>
            <person name="Oberbach A."/>
            <person name="Till H."/>
            <person name="Bargiela R."/>
            <person name="Campoy C."/>
            <person name="Segura M.T."/>
            <person name="Richter M."/>
            <person name="von Bergen M."/>
            <person name="Seifert J."/>
            <person name="Suarez A."/>
        </authorList>
    </citation>
    <scope>NUCLEOTIDE SEQUENCE</scope>
</reference>
<dbReference type="InterPro" id="IPR043129">
    <property type="entry name" value="ATPase_NBD"/>
</dbReference>
<proteinExistence type="predicted"/>
<organism evidence="1">
    <name type="scientific">human gut metagenome</name>
    <dbReference type="NCBI Taxonomy" id="408170"/>
    <lineage>
        <taxon>unclassified sequences</taxon>
        <taxon>metagenomes</taxon>
        <taxon>organismal metagenomes</taxon>
    </lineage>
</organism>
<dbReference type="SUPFAM" id="SSF53067">
    <property type="entry name" value="Actin-like ATPase domain"/>
    <property type="match status" value="1"/>
</dbReference>
<gene>
    <name evidence="1" type="ORF">OBE_01827</name>
</gene>
<dbReference type="AlphaFoldDB" id="K1USN3"/>
<comment type="caution">
    <text evidence="1">The sequence shown here is derived from an EMBL/GenBank/DDBJ whole genome shotgun (WGS) entry which is preliminary data.</text>
</comment>
<dbReference type="EMBL" id="AJWZ01001192">
    <property type="protein sequence ID" value="EKC74526.1"/>
    <property type="molecule type" value="Genomic_DNA"/>
</dbReference>
<feature type="non-terminal residue" evidence="1">
    <location>
        <position position="1"/>
    </location>
</feature>
<accession>K1USN3</accession>
<protein>
    <submittedName>
        <fullName evidence="1">Uncharacterized protein</fullName>
    </submittedName>
</protein>
<sequence>IDYLTTLAGYVHWKLTGEKVLGVGEASGMFPIDIETKDYKKETLEPYDSIGNCPG</sequence>
<dbReference type="Gene3D" id="3.30.420.40">
    <property type="match status" value="1"/>
</dbReference>
<name>K1USN3_9ZZZZ</name>
<evidence type="ECO:0000313" key="1">
    <source>
        <dbReference type="EMBL" id="EKC74526.1"/>
    </source>
</evidence>